<dbReference type="STRING" id="559304.G8Y394"/>
<dbReference type="InParanoid" id="G8Y394"/>
<dbReference type="AlphaFoldDB" id="G8Y394"/>
<dbReference type="EMBL" id="FO082047">
    <property type="protein sequence ID" value="CCE86255.1"/>
    <property type="molecule type" value="Genomic_DNA"/>
</dbReference>
<evidence type="ECO:0000313" key="3">
    <source>
        <dbReference type="Proteomes" id="UP000005222"/>
    </source>
</evidence>
<dbReference type="eggNOG" id="KOG3968">
    <property type="taxonomic scope" value="Eukaryota"/>
</dbReference>
<feature type="domain" description="Amidohydrolase-related" evidence="1">
    <location>
        <begin position="29"/>
        <end position="85"/>
    </location>
</feature>
<dbReference type="GO" id="GO:0016787">
    <property type="term" value="F:hydrolase activity"/>
    <property type="evidence" value="ECO:0007669"/>
    <property type="project" value="InterPro"/>
</dbReference>
<dbReference type="InterPro" id="IPR032466">
    <property type="entry name" value="Metal_Hydrolase"/>
</dbReference>
<dbReference type="Pfam" id="PF01979">
    <property type="entry name" value="Amidohydro_1"/>
    <property type="match status" value="1"/>
</dbReference>
<gene>
    <name evidence="2" type="primary">Piso0_005922</name>
    <name evidence="2" type="ORF">GNLVRS01_PISO0M25070g</name>
</gene>
<accession>G8Y394</accession>
<reference evidence="2 3" key="1">
    <citation type="journal article" date="2012" name="G3 (Bethesda)">
        <title>Pichia sorbitophila, an interspecies yeast hybrid reveals early steps of genome resolution following polyploidization.</title>
        <authorList>
            <person name="Leh Louis V."/>
            <person name="Despons L."/>
            <person name="Friedrich A."/>
            <person name="Martin T."/>
            <person name="Durrens P."/>
            <person name="Casaregola S."/>
            <person name="Neuveglise C."/>
            <person name="Fairhead C."/>
            <person name="Marck C."/>
            <person name="Cruz J.A."/>
            <person name="Straub M.L."/>
            <person name="Kugler V."/>
            <person name="Sacerdot C."/>
            <person name="Uzunov Z."/>
            <person name="Thierry A."/>
            <person name="Weiss S."/>
            <person name="Bleykasten C."/>
            <person name="De Montigny J."/>
            <person name="Jacques N."/>
            <person name="Jung P."/>
            <person name="Lemaire M."/>
            <person name="Mallet S."/>
            <person name="Morel G."/>
            <person name="Richard G.F."/>
            <person name="Sarkar A."/>
            <person name="Savel G."/>
            <person name="Schacherer J."/>
            <person name="Seret M.L."/>
            <person name="Talla E."/>
            <person name="Samson G."/>
            <person name="Jubin C."/>
            <person name="Poulain J."/>
            <person name="Vacherie B."/>
            <person name="Barbe V."/>
            <person name="Pelletier E."/>
            <person name="Sherman D.J."/>
            <person name="Westhof E."/>
            <person name="Weissenbach J."/>
            <person name="Baret P.V."/>
            <person name="Wincker P."/>
            <person name="Gaillardin C."/>
            <person name="Dujon B."/>
            <person name="Souciet J.L."/>
        </authorList>
    </citation>
    <scope>NUCLEOTIDE SEQUENCE [LARGE SCALE GENOMIC DNA]</scope>
    <source>
        <strain evidence="3">ATCC MYA-4447 / BCRC 22081 / CBS 7064 / NBRC 10061 / NRRL Y-12695</strain>
    </source>
</reference>
<dbReference type="Gene3D" id="3.20.20.140">
    <property type="entry name" value="Metal-dependent hydrolases"/>
    <property type="match status" value="1"/>
</dbReference>
<name>G8Y394_PICSO</name>
<organism evidence="2 3">
    <name type="scientific">Pichia sorbitophila (strain ATCC MYA-4447 / BCRC 22081 / CBS 7064 / NBRC 10061 / NRRL Y-12695)</name>
    <name type="common">Hybrid yeast</name>
    <dbReference type="NCBI Taxonomy" id="559304"/>
    <lineage>
        <taxon>Eukaryota</taxon>
        <taxon>Fungi</taxon>
        <taxon>Dikarya</taxon>
        <taxon>Ascomycota</taxon>
        <taxon>Saccharomycotina</taxon>
        <taxon>Pichiomycetes</taxon>
        <taxon>Debaryomycetaceae</taxon>
        <taxon>Millerozyma</taxon>
    </lineage>
</organism>
<dbReference type="Proteomes" id="UP000005222">
    <property type="component" value="Chromosome M"/>
</dbReference>
<dbReference type="OrthoDB" id="194468at2759"/>
<proteinExistence type="predicted"/>
<sequence length="90" mass="10407">MDQPRYATQEETFMHEGLIEGEEYLENSIECFEKYEGMGDGRVEVWFGARTPGGASENLYRKMVKEARSRNIGVTMHCAEVKADREFFCI</sequence>
<evidence type="ECO:0000259" key="1">
    <source>
        <dbReference type="Pfam" id="PF01979"/>
    </source>
</evidence>
<dbReference type="HOGENOM" id="CLU_2441625_0_0_1"/>
<keyword evidence="3" id="KW-1185">Reference proteome</keyword>
<dbReference type="InterPro" id="IPR006680">
    <property type="entry name" value="Amidohydro-rel"/>
</dbReference>
<evidence type="ECO:0000313" key="2">
    <source>
        <dbReference type="EMBL" id="CCE86255.1"/>
    </source>
</evidence>
<dbReference type="SUPFAM" id="SSF51556">
    <property type="entry name" value="Metallo-dependent hydrolases"/>
    <property type="match status" value="1"/>
</dbReference>
<protein>
    <submittedName>
        <fullName evidence="2">Piso0_005922 protein</fullName>
    </submittedName>
</protein>